<organism evidence="1 2">
    <name type="scientific">Microdochium trichocladiopsis</name>
    <dbReference type="NCBI Taxonomy" id="1682393"/>
    <lineage>
        <taxon>Eukaryota</taxon>
        <taxon>Fungi</taxon>
        <taxon>Dikarya</taxon>
        <taxon>Ascomycota</taxon>
        <taxon>Pezizomycotina</taxon>
        <taxon>Sordariomycetes</taxon>
        <taxon>Xylariomycetidae</taxon>
        <taxon>Xylariales</taxon>
        <taxon>Microdochiaceae</taxon>
        <taxon>Microdochium</taxon>
    </lineage>
</organism>
<dbReference type="GeneID" id="70178095"/>
<evidence type="ECO:0000313" key="1">
    <source>
        <dbReference type="EMBL" id="KAH7026043.1"/>
    </source>
</evidence>
<dbReference type="Proteomes" id="UP000756346">
    <property type="component" value="Unassembled WGS sequence"/>
</dbReference>
<protein>
    <submittedName>
        <fullName evidence="1">Uncharacterized protein</fullName>
    </submittedName>
</protein>
<accession>A0A9P8XZM8</accession>
<gene>
    <name evidence="1" type="ORF">B0I36DRAFT_153107</name>
</gene>
<name>A0A9P8XZM8_9PEZI</name>
<dbReference type="EMBL" id="JAGTJQ010000008">
    <property type="protein sequence ID" value="KAH7026043.1"/>
    <property type="molecule type" value="Genomic_DNA"/>
</dbReference>
<proteinExistence type="predicted"/>
<dbReference type="RefSeq" id="XP_046009260.1">
    <property type="nucleotide sequence ID" value="XM_046148549.1"/>
</dbReference>
<comment type="caution">
    <text evidence="1">The sequence shown here is derived from an EMBL/GenBank/DDBJ whole genome shotgun (WGS) entry which is preliminary data.</text>
</comment>
<dbReference type="AlphaFoldDB" id="A0A9P8XZM8"/>
<reference evidence="1" key="1">
    <citation type="journal article" date="2021" name="Nat. Commun.">
        <title>Genetic determinants of endophytism in the Arabidopsis root mycobiome.</title>
        <authorList>
            <person name="Mesny F."/>
            <person name="Miyauchi S."/>
            <person name="Thiergart T."/>
            <person name="Pickel B."/>
            <person name="Atanasova L."/>
            <person name="Karlsson M."/>
            <person name="Huettel B."/>
            <person name="Barry K.W."/>
            <person name="Haridas S."/>
            <person name="Chen C."/>
            <person name="Bauer D."/>
            <person name="Andreopoulos W."/>
            <person name="Pangilinan J."/>
            <person name="LaButti K."/>
            <person name="Riley R."/>
            <person name="Lipzen A."/>
            <person name="Clum A."/>
            <person name="Drula E."/>
            <person name="Henrissat B."/>
            <person name="Kohler A."/>
            <person name="Grigoriev I.V."/>
            <person name="Martin F.M."/>
            <person name="Hacquard S."/>
        </authorList>
    </citation>
    <scope>NUCLEOTIDE SEQUENCE</scope>
    <source>
        <strain evidence="1">MPI-CAGE-CH-0230</strain>
    </source>
</reference>
<keyword evidence="2" id="KW-1185">Reference proteome</keyword>
<sequence>MQRPVSHSVPESQNSNQKHVLPCFLRNAASSHLPVRNTDSCLEVTLLHLERDVIFWLSHYHVSAAHFPFTGRSRTLESQSKVQMVTKSTCDGTKKARGKETASSFILCNTIADPPKCNIAPAGASEGHQSCTRIVALMNKSFCLLSRERASR</sequence>
<evidence type="ECO:0000313" key="2">
    <source>
        <dbReference type="Proteomes" id="UP000756346"/>
    </source>
</evidence>